<dbReference type="PROSITE" id="PS51257">
    <property type="entry name" value="PROKAR_LIPOPROTEIN"/>
    <property type="match status" value="1"/>
</dbReference>
<keyword evidence="1" id="KW-0732">Signal</keyword>
<evidence type="ECO:0000256" key="1">
    <source>
        <dbReference type="SAM" id="SignalP"/>
    </source>
</evidence>
<dbReference type="SUPFAM" id="SSF49785">
    <property type="entry name" value="Galactose-binding domain-like"/>
    <property type="match status" value="1"/>
</dbReference>
<proteinExistence type="predicted"/>
<dbReference type="SMART" id="SM00060">
    <property type="entry name" value="FN3"/>
    <property type="match status" value="1"/>
</dbReference>
<evidence type="ECO:0000313" key="4">
    <source>
        <dbReference type="EMBL" id="NJX14414.1"/>
    </source>
</evidence>
<keyword evidence="5" id="KW-1185">Reference proteome</keyword>
<accession>A0ABX1DBC3</accession>
<protein>
    <submittedName>
        <fullName evidence="4">DUF5126 domain-containing protein</fullName>
    </submittedName>
</protein>
<name>A0ABX1DBC3_9FLAO</name>
<dbReference type="Gene3D" id="2.60.40.10">
    <property type="entry name" value="Immunoglobulins"/>
    <property type="match status" value="1"/>
</dbReference>
<evidence type="ECO:0000313" key="5">
    <source>
        <dbReference type="Proteomes" id="UP000760545"/>
    </source>
</evidence>
<dbReference type="InterPro" id="IPR003961">
    <property type="entry name" value="FN3_dom"/>
</dbReference>
<reference evidence="4 5" key="1">
    <citation type="submission" date="2020-03" db="EMBL/GenBank/DDBJ databases">
        <title>Tamlana sp. nov, isolated from XXX.</title>
        <authorList>
            <person name="Cao W.R."/>
        </authorList>
    </citation>
    <scope>NUCLEOTIDE SEQUENCE [LARGE SCALE GENOMIC DNA]</scope>
    <source>
        <strain evidence="4 5">HST1-43</strain>
    </source>
</reference>
<organism evidence="4 5">
    <name type="scientific">Tamlana crocina</name>
    <dbReference type="NCBI Taxonomy" id="393006"/>
    <lineage>
        <taxon>Bacteria</taxon>
        <taxon>Pseudomonadati</taxon>
        <taxon>Bacteroidota</taxon>
        <taxon>Flavobacteriia</taxon>
        <taxon>Flavobacteriales</taxon>
        <taxon>Flavobacteriaceae</taxon>
        <taxon>Tamlana</taxon>
    </lineage>
</organism>
<sequence>MEKYKIYLVPIAALAMFVLGCTTDLLQPTENDGTPPGPVSEVQIENLSGSVKLSYTLPNDPDVFYAKAVYTTERNVVREVKASYYTNEMTLTGFGKNKPYEVSIYAVDRGENASKPITVTVNPEKAPYQNVGESLNIGPDFGGLFVDFENPTEDNLAIVVLANDSLGNFIPYNTYYTQKIEGRFSTRGFESEEADFGVYVRDRWGNISDTTIVRLTPYFETEIDKSEITALTLPNDAILGYGGNIPALFNDDITEGGGFYSSGDQARMPQWFSFDLGKKVKLSRLAWWMRADGTRWLYSLHNPRNIEIYGSNDPAPDGSWESWDLIIEYEQIKPSGLPNGQLSNDDLAAAEAGETIVFPLDTKGYRYIRFKTLRNWSNGTYVNFNEISLWGQPID</sequence>
<dbReference type="InterPro" id="IPR033431">
    <property type="entry name" value="DUF5126"/>
</dbReference>
<dbReference type="PROSITE" id="PS50022">
    <property type="entry name" value="FA58C_3"/>
    <property type="match status" value="1"/>
</dbReference>
<dbReference type="InterPro" id="IPR036116">
    <property type="entry name" value="FN3_sf"/>
</dbReference>
<evidence type="ECO:0000259" key="2">
    <source>
        <dbReference type="PROSITE" id="PS50022"/>
    </source>
</evidence>
<dbReference type="InterPro" id="IPR032164">
    <property type="entry name" value="DUF5000"/>
</dbReference>
<gene>
    <name evidence="4" type="ORF">HC176_02800</name>
</gene>
<dbReference type="SUPFAM" id="SSF49265">
    <property type="entry name" value="Fibronectin type III"/>
    <property type="match status" value="1"/>
</dbReference>
<dbReference type="InterPro" id="IPR008979">
    <property type="entry name" value="Galactose-bd-like_sf"/>
</dbReference>
<dbReference type="Pfam" id="PF17166">
    <property type="entry name" value="DUF5126"/>
    <property type="match status" value="1"/>
</dbReference>
<dbReference type="Gene3D" id="2.60.120.260">
    <property type="entry name" value="Galactose-binding domain-like"/>
    <property type="match status" value="1"/>
</dbReference>
<dbReference type="EMBL" id="JAAVJS010000003">
    <property type="protein sequence ID" value="NJX14414.1"/>
    <property type="molecule type" value="Genomic_DNA"/>
</dbReference>
<dbReference type="PROSITE" id="PS50853">
    <property type="entry name" value="FN3"/>
    <property type="match status" value="1"/>
</dbReference>
<comment type="caution">
    <text evidence="4">The sequence shown here is derived from an EMBL/GenBank/DDBJ whole genome shotgun (WGS) entry which is preliminary data.</text>
</comment>
<evidence type="ECO:0000259" key="3">
    <source>
        <dbReference type="PROSITE" id="PS50853"/>
    </source>
</evidence>
<dbReference type="InterPro" id="IPR032527">
    <property type="entry name" value="DUF4959"/>
</dbReference>
<feature type="domain" description="F5/8 type C" evidence="2">
    <location>
        <begin position="210"/>
        <end position="389"/>
    </location>
</feature>
<feature type="chain" id="PRO_5047544104" evidence="1">
    <location>
        <begin position="21"/>
        <end position="395"/>
    </location>
</feature>
<dbReference type="Pfam" id="PF16391">
    <property type="entry name" value="DUF5000"/>
    <property type="match status" value="1"/>
</dbReference>
<dbReference type="Proteomes" id="UP000760545">
    <property type="component" value="Unassembled WGS sequence"/>
</dbReference>
<dbReference type="InterPro" id="IPR000421">
    <property type="entry name" value="FA58C"/>
</dbReference>
<feature type="domain" description="Fibronectin type-III" evidence="3">
    <location>
        <begin position="35"/>
        <end position="124"/>
    </location>
</feature>
<feature type="signal peptide" evidence="1">
    <location>
        <begin position="1"/>
        <end position="20"/>
    </location>
</feature>
<dbReference type="RefSeq" id="WP_167916671.1">
    <property type="nucleotide sequence ID" value="NZ_JAAVJS010000003.1"/>
</dbReference>
<dbReference type="InterPro" id="IPR013783">
    <property type="entry name" value="Ig-like_fold"/>
</dbReference>
<dbReference type="Pfam" id="PF16323">
    <property type="entry name" value="DUF4959"/>
    <property type="match status" value="1"/>
</dbReference>